<evidence type="ECO:0000259" key="4">
    <source>
        <dbReference type="PROSITE" id="PS51202"/>
    </source>
</evidence>
<dbReference type="GO" id="GO:0008324">
    <property type="term" value="F:monoatomic cation transmembrane transporter activity"/>
    <property type="evidence" value="ECO:0007669"/>
    <property type="project" value="InterPro"/>
</dbReference>
<dbReference type="PANTHER" id="PTHR43833">
    <property type="entry name" value="POTASSIUM CHANNEL PROTEIN 2-RELATED-RELATED"/>
    <property type="match status" value="1"/>
</dbReference>
<dbReference type="RefSeq" id="WP_242941978.1">
    <property type="nucleotide sequence ID" value="NZ_FWWT01000022.1"/>
</dbReference>
<keyword evidence="6" id="KW-1185">Reference proteome</keyword>
<dbReference type="PROSITE" id="PS51201">
    <property type="entry name" value="RCK_N"/>
    <property type="match status" value="1"/>
</dbReference>
<protein>
    <submittedName>
        <fullName evidence="5">Trk K+ transport system, NAD-binding component</fullName>
    </submittedName>
</protein>
<keyword evidence="2" id="KW-0406">Ion transport</keyword>
<evidence type="ECO:0000313" key="5">
    <source>
        <dbReference type="EMBL" id="SMB94551.1"/>
    </source>
</evidence>
<dbReference type="Gene3D" id="3.30.70.1450">
    <property type="entry name" value="Regulator of K+ conductance, C-terminal domain"/>
    <property type="match status" value="1"/>
</dbReference>
<proteinExistence type="predicted"/>
<dbReference type="SUPFAM" id="SSF51735">
    <property type="entry name" value="NAD(P)-binding Rossmann-fold domains"/>
    <property type="match status" value="1"/>
</dbReference>
<dbReference type="InterPro" id="IPR003148">
    <property type="entry name" value="RCK_N"/>
</dbReference>
<dbReference type="STRING" id="656914.SAMN00017405_0231"/>
<sequence>MRCKELARDLNTSMVLHGDGTDLDLLEEEGAGQVDLFVSLTDDDKLNLLVCLIAKHLGVKKTIAQIRRSDYLPLIESVGIDIAVSPRLLTAAAILRFIRRGDIVSVSFLGGAKAEMIELNIQEKSKIANKTLQELPFPREAIIGAIVRDGEEIIPKGSDYLLPKDRVIIFTLPRAVTKVEAFFQKYNF</sequence>
<gene>
    <name evidence="5" type="ORF">SAMN00017405_0231</name>
</gene>
<dbReference type="GO" id="GO:0006813">
    <property type="term" value="P:potassium ion transport"/>
    <property type="evidence" value="ECO:0007669"/>
    <property type="project" value="InterPro"/>
</dbReference>
<keyword evidence="1" id="KW-0813">Transport</keyword>
<dbReference type="Pfam" id="PF02254">
    <property type="entry name" value="TrkA_N"/>
    <property type="match status" value="1"/>
</dbReference>
<feature type="domain" description="RCK N-terminal" evidence="3">
    <location>
        <begin position="1"/>
        <end position="84"/>
    </location>
</feature>
<organism evidence="5 6">
    <name type="scientific">Desulfonispora thiosulfatigenes DSM 11270</name>
    <dbReference type="NCBI Taxonomy" id="656914"/>
    <lineage>
        <taxon>Bacteria</taxon>
        <taxon>Bacillati</taxon>
        <taxon>Bacillota</taxon>
        <taxon>Clostridia</taxon>
        <taxon>Eubacteriales</taxon>
        <taxon>Peptococcaceae</taxon>
        <taxon>Desulfonispora</taxon>
    </lineage>
</organism>
<reference evidence="5 6" key="1">
    <citation type="submission" date="2017-04" db="EMBL/GenBank/DDBJ databases">
        <authorList>
            <person name="Afonso C.L."/>
            <person name="Miller P.J."/>
            <person name="Scott M.A."/>
            <person name="Spackman E."/>
            <person name="Goraichik I."/>
            <person name="Dimitrov K.M."/>
            <person name="Suarez D.L."/>
            <person name="Swayne D.E."/>
        </authorList>
    </citation>
    <scope>NUCLEOTIDE SEQUENCE [LARGE SCALE GENOMIC DNA]</scope>
    <source>
        <strain evidence="5 6">DSM 11270</strain>
    </source>
</reference>
<dbReference type="Gene3D" id="3.40.50.720">
    <property type="entry name" value="NAD(P)-binding Rossmann-like Domain"/>
    <property type="match status" value="1"/>
</dbReference>
<dbReference type="PROSITE" id="PS51202">
    <property type="entry name" value="RCK_C"/>
    <property type="match status" value="1"/>
</dbReference>
<dbReference type="InterPro" id="IPR006037">
    <property type="entry name" value="RCK_C"/>
</dbReference>
<dbReference type="InterPro" id="IPR050721">
    <property type="entry name" value="Trk_Ktr_HKT_K-transport"/>
</dbReference>
<feature type="domain" description="RCK C-terminal" evidence="4">
    <location>
        <begin position="104"/>
        <end position="185"/>
    </location>
</feature>
<dbReference type="AlphaFoldDB" id="A0A1W1VNB1"/>
<evidence type="ECO:0000256" key="2">
    <source>
        <dbReference type="ARBA" id="ARBA00023065"/>
    </source>
</evidence>
<evidence type="ECO:0000313" key="6">
    <source>
        <dbReference type="Proteomes" id="UP000192731"/>
    </source>
</evidence>
<dbReference type="InterPro" id="IPR036721">
    <property type="entry name" value="RCK_C_sf"/>
</dbReference>
<evidence type="ECO:0000259" key="3">
    <source>
        <dbReference type="PROSITE" id="PS51201"/>
    </source>
</evidence>
<accession>A0A1W1VNB1</accession>
<dbReference type="SUPFAM" id="SSF116726">
    <property type="entry name" value="TrkA C-terminal domain-like"/>
    <property type="match status" value="1"/>
</dbReference>
<dbReference type="Pfam" id="PF02080">
    <property type="entry name" value="TrkA_C"/>
    <property type="match status" value="1"/>
</dbReference>
<dbReference type="EMBL" id="FWWT01000022">
    <property type="protein sequence ID" value="SMB94551.1"/>
    <property type="molecule type" value="Genomic_DNA"/>
</dbReference>
<name>A0A1W1VNB1_DESTI</name>
<dbReference type="InterPro" id="IPR036291">
    <property type="entry name" value="NAD(P)-bd_dom_sf"/>
</dbReference>
<evidence type="ECO:0000256" key="1">
    <source>
        <dbReference type="ARBA" id="ARBA00022448"/>
    </source>
</evidence>
<dbReference type="Proteomes" id="UP000192731">
    <property type="component" value="Unassembled WGS sequence"/>
</dbReference>
<dbReference type="PANTHER" id="PTHR43833:SF5">
    <property type="entry name" value="TRK SYSTEM POTASSIUM UPTAKE PROTEIN TRKA"/>
    <property type="match status" value="1"/>
</dbReference>